<dbReference type="OrthoDB" id="9764467at2"/>
<keyword evidence="1" id="KW-0175">Coiled coil</keyword>
<feature type="transmembrane region" description="Helical" evidence="2">
    <location>
        <begin position="500"/>
        <end position="516"/>
    </location>
</feature>
<feature type="coiled-coil region" evidence="1">
    <location>
        <begin position="689"/>
        <end position="723"/>
    </location>
</feature>
<evidence type="ECO:0000256" key="2">
    <source>
        <dbReference type="SAM" id="Phobius"/>
    </source>
</evidence>
<dbReference type="STRING" id="33936.AZI98_05645"/>
<reference evidence="4 5" key="1">
    <citation type="submission" date="2016-04" db="EMBL/GenBank/DDBJ databases">
        <title>Draft genome sequence of Aeribacillus pallidus 8m3 from petroleum reservoir.</title>
        <authorList>
            <person name="Poltaraus A.B."/>
            <person name="Nazina T.N."/>
            <person name="Tourova T.P."/>
            <person name="Malakho S.M."/>
            <person name="Korshunova A.V."/>
            <person name="Sokolova D.S."/>
        </authorList>
    </citation>
    <scope>NUCLEOTIDE SEQUENCE [LARGE SCALE GENOMIC DNA]</scope>
    <source>
        <strain evidence="4 5">8m3</strain>
    </source>
</reference>
<feature type="coiled-coil region" evidence="1">
    <location>
        <begin position="779"/>
        <end position="814"/>
    </location>
</feature>
<dbReference type="Gene3D" id="3.40.50.300">
    <property type="entry name" value="P-loop containing nucleotide triphosphate hydrolases"/>
    <property type="match status" value="2"/>
</dbReference>
<dbReference type="InterPro" id="IPR038734">
    <property type="entry name" value="YhaN_AAA"/>
</dbReference>
<sequence>MKIKELHIYGYGKFADKKISFSDHGIQVIYGLNEAGKSTLMSFIHSMLFGFPVKQHPDKRFEPKAGGKYGGALIIECENFGTVKVERVKGRAAVGDVTLYFQDGRTGGDKELAEILKGTDRPTYQAIFSFDLFGLQKVYELNREKLGKYLFLTSVFGSDQLYRLEEKLQREQEDLFKPNGRKPLLNRSLNELMEDFAELQHAKEQQRAYNFLIKERDSLEKQLKDCQNEKVMLKTERKKVEKQIAVLPLLERRKECLQLLKDFPDGIQFPEDGFVRLEKLSARRDEVLEQLGRVQEKEKGIEDSLSALKIDGLPADETMFEELKSQFPLIQKQLEEQKLFIVQQQMLEGQIHEELIYIFGHQDENAIKKIDTSVRMKEKIKDAAKKYEQLFQRKKLLDEQYERAQYSLEECERRIKEYESFLLDPSERERLIEEQSAIEQEMAQTADKHYLKEQIAQLKAKINEREKKNREKLKKWKILTVSLLSVFAFAIVLSFVYKNWLFLTAFLPFIIVFFFFRPQDDELLKHLQNEHGQLVKKLDKQNDSRILERTLRLKHIKEILWKDQQVRQKIEIEKMNYKGKEQAYERILSLYDEWEHEKYQLQHLIFPFYEHFHLPKEAEGSQLLEQFERIASCQKLIREKRMLEEKVRLYEENLNQFRKKFEPLCEYYNIRADSIEKRYSELRRIMEENIKKRSQKEALMKQLKEVQEEKTKFRLTFQSIERELEKLFQSAGAASEEEYRKIGMLKKEREKIETELNWIEGQLRTKGLLTSSDMNDYQNERALKERETFLEEKEEELEKMEDSIRKKLAETEIEIRKIELSGLYSELKYSFEMKRSAAKKLAKKWAAMAVAREMLKHTTNYVRNEKMPKLLHKMEYFFRIATSGEYENIYLAEGSPSFSVKRKDGLVFTAEELSQGTAEQLYTAIRFALAESMQKRIHLPLMIDDSFVNFDHLRIKNIVSIMRQLSDHHQMLLFTCHQHILSYFQDEEIIYL</sequence>
<comment type="caution">
    <text evidence="4">The sequence shown here is derived from an EMBL/GenBank/DDBJ whole genome shotgun (WGS) entry which is preliminary data.</text>
</comment>
<keyword evidence="2" id="KW-1133">Transmembrane helix</keyword>
<dbReference type="EMBL" id="LWBR01000013">
    <property type="protein sequence ID" value="KZN97048.1"/>
    <property type="molecule type" value="Genomic_DNA"/>
</dbReference>
<dbReference type="PANTHER" id="PTHR41259:SF1">
    <property type="entry name" value="DOUBLE-STRAND BREAK REPAIR RAD50 ATPASE, PUTATIVE-RELATED"/>
    <property type="match status" value="1"/>
</dbReference>
<accession>A0A165YGB4</accession>
<dbReference type="RefSeq" id="WP_063387305.1">
    <property type="nucleotide sequence ID" value="NZ_LWBR01000013.1"/>
</dbReference>
<feature type="coiled-coil region" evidence="1">
    <location>
        <begin position="373"/>
        <end position="475"/>
    </location>
</feature>
<evidence type="ECO:0000313" key="5">
    <source>
        <dbReference type="Proteomes" id="UP000076476"/>
    </source>
</evidence>
<gene>
    <name evidence="4" type="ORF">AZI98_05645</name>
</gene>
<name>A0A165YGB4_9BACI</name>
<feature type="transmembrane region" description="Helical" evidence="2">
    <location>
        <begin position="476"/>
        <end position="494"/>
    </location>
</feature>
<keyword evidence="2" id="KW-0472">Membrane</keyword>
<evidence type="ECO:0000313" key="4">
    <source>
        <dbReference type="EMBL" id="KZN97048.1"/>
    </source>
</evidence>
<organism evidence="4 5">
    <name type="scientific">Aeribacillus pallidus</name>
    <dbReference type="NCBI Taxonomy" id="33936"/>
    <lineage>
        <taxon>Bacteria</taxon>
        <taxon>Bacillati</taxon>
        <taxon>Bacillota</taxon>
        <taxon>Bacilli</taxon>
        <taxon>Bacillales</taxon>
        <taxon>Bacillaceae</taxon>
        <taxon>Aeribacillus</taxon>
    </lineage>
</organism>
<dbReference type="InterPro" id="IPR027417">
    <property type="entry name" value="P-loop_NTPase"/>
</dbReference>
<feature type="coiled-coil region" evidence="1">
    <location>
        <begin position="202"/>
        <end position="243"/>
    </location>
</feature>
<dbReference type="PANTHER" id="PTHR41259">
    <property type="entry name" value="DOUBLE-STRAND BREAK REPAIR RAD50 ATPASE, PUTATIVE-RELATED"/>
    <property type="match status" value="1"/>
</dbReference>
<dbReference type="Pfam" id="PF13514">
    <property type="entry name" value="AAA_27"/>
    <property type="match status" value="1"/>
</dbReference>
<keyword evidence="2" id="KW-0812">Transmembrane</keyword>
<evidence type="ECO:0000259" key="3">
    <source>
        <dbReference type="Pfam" id="PF13514"/>
    </source>
</evidence>
<proteinExistence type="predicted"/>
<dbReference type="Proteomes" id="UP000076476">
    <property type="component" value="Unassembled WGS sequence"/>
</dbReference>
<dbReference type="SUPFAM" id="SSF52540">
    <property type="entry name" value="P-loop containing nucleoside triphosphate hydrolases"/>
    <property type="match status" value="2"/>
</dbReference>
<feature type="coiled-coil region" evidence="1">
    <location>
        <begin position="633"/>
        <end position="660"/>
    </location>
</feature>
<protein>
    <recommendedName>
        <fullName evidence="3">YhaN AAA domain-containing protein</fullName>
    </recommendedName>
</protein>
<feature type="domain" description="YhaN AAA" evidence="3">
    <location>
        <begin position="1"/>
        <end position="205"/>
    </location>
</feature>
<dbReference type="AlphaFoldDB" id="A0A165YGB4"/>
<evidence type="ECO:0000256" key="1">
    <source>
        <dbReference type="SAM" id="Coils"/>
    </source>
</evidence>
<keyword evidence="5" id="KW-1185">Reference proteome</keyword>